<feature type="transmembrane region" description="Helical" evidence="8">
    <location>
        <begin position="181"/>
        <end position="200"/>
    </location>
</feature>
<dbReference type="EC" id="2.5.1.74" evidence="8 9"/>
<dbReference type="PANTHER" id="PTHR13929:SF0">
    <property type="entry name" value="UBIA PRENYLTRANSFERASE DOMAIN-CONTAINING PROTEIN 1"/>
    <property type="match status" value="1"/>
</dbReference>
<feature type="transmembrane region" description="Helical" evidence="8">
    <location>
        <begin position="221"/>
        <end position="240"/>
    </location>
</feature>
<evidence type="ECO:0000256" key="1">
    <source>
        <dbReference type="ARBA" id="ARBA00004141"/>
    </source>
</evidence>
<dbReference type="RefSeq" id="WP_132315667.1">
    <property type="nucleotide sequence ID" value="NZ_FWZT01000002.1"/>
</dbReference>
<evidence type="ECO:0000256" key="5">
    <source>
        <dbReference type="ARBA" id="ARBA00022692"/>
    </source>
</evidence>
<evidence type="ECO:0000256" key="6">
    <source>
        <dbReference type="ARBA" id="ARBA00022989"/>
    </source>
</evidence>
<comment type="similarity">
    <text evidence="8">Belongs to the MenA family. Type 1 subfamily.</text>
</comment>
<dbReference type="HAMAP" id="MF_01937">
    <property type="entry name" value="MenA_1"/>
    <property type="match status" value="1"/>
</dbReference>
<proteinExistence type="inferred from homology"/>
<dbReference type="Pfam" id="PF01040">
    <property type="entry name" value="UbiA"/>
    <property type="match status" value="1"/>
</dbReference>
<keyword evidence="3 8" id="KW-1003">Cell membrane</keyword>
<comment type="catalytic activity">
    <reaction evidence="8">
        <text>an all-trans-polyprenyl diphosphate + 1,4-dihydroxy-2-naphthoate + H(+) = a 2-demethylmenaquinol + CO2 + diphosphate</text>
        <dbReference type="Rhea" id="RHEA:26478"/>
        <dbReference type="Rhea" id="RHEA-COMP:9563"/>
        <dbReference type="Rhea" id="RHEA-COMP:9564"/>
        <dbReference type="ChEBI" id="CHEBI:11173"/>
        <dbReference type="ChEBI" id="CHEBI:15378"/>
        <dbReference type="ChEBI" id="CHEBI:16526"/>
        <dbReference type="ChEBI" id="CHEBI:33019"/>
        <dbReference type="ChEBI" id="CHEBI:55437"/>
        <dbReference type="ChEBI" id="CHEBI:58914"/>
        <dbReference type="EC" id="2.5.1.74"/>
    </reaction>
</comment>
<feature type="transmembrane region" description="Helical" evidence="8">
    <location>
        <begin position="105"/>
        <end position="138"/>
    </location>
</feature>
<dbReference type="GO" id="GO:0005886">
    <property type="term" value="C:plasma membrane"/>
    <property type="evidence" value="ECO:0007669"/>
    <property type="project" value="UniProtKB-SubCell"/>
</dbReference>
<evidence type="ECO:0000313" key="11">
    <source>
        <dbReference type="Proteomes" id="UP000192907"/>
    </source>
</evidence>
<feature type="transmembrane region" description="Helical" evidence="8">
    <location>
        <begin position="6"/>
        <end position="31"/>
    </location>
</feature>
<keyword evidence="7 8" id="KW-0472">Membrane</keyword>
<evidence type="ECO:0000256" key="9">
    <source>
        <dbReference type="NCBIfam" id="TIGR00751"/>
    </source>
</evidence>
<dbReference type="GO" id="GO:0009234">
    <property type="term" value="P:menaquinone biosynthetic process"/>
    <property type="evidence" value="ECO:0007669"/>
    <property type="project" value="UniProtKB-UniRule"/>
</dbReference>
<dbReference type="Proteomes" id="UP000192907">
    <property type="component" value="Unassembled WGS sequence"/>
</dbReference>
<evidence type="ECO:0000256" key="2">
    <source>
        <dbReference type="ARBA" id="ARBA00022428"/>
    </source>
</evidence>
<dbReference type="PIRSF" id="PIRSF005355">
    <property type="entry name" value="UBIAD1"/>
    <property type="match status" value="1"/>
</dbReference>
<gene>
    <name evidence="8" type="primary">menA</name>
    <name evidence="10" type="ORF">SAMN06296036_10240</name>
</gene>
<evidence type="ECO:0000256" key="7">
    <source>
        <dbReference type="ARBA" id="ARBA00023136"/>
    </source>
</evidence>
<dbReference type="GO" id="GO:0046428">
    <property type="term" value="F:1,4-dihydroxy-2-naphthoate polyprenyltransferase activity"/>
    <property type="evidence" value="ECO:0007669"/>
    <property type="project" value="UniProtKB-UniRule"/>
</dbReference>
<feature type="transmembrane region" description="Helical" evidence="8">
    <location>
        <begin position="246"/>
        <end position="261"/>
    </location>
</feature>
<evidence type="ECO:0000256" key="3">
    <source>
        <dbReference type="ARBA" id="ARBA00022475"/>
    </source>
</evidence>
<dbReference type="PANTHER" id="PTHR13929">
    <property type="entry name" value="1,4-DIHYDROXY-2-NAPHTHOATE OCTAPRENYLTRANSFERASE"/>
    <property type="match status" value="1"/>
</dbReference>
<dbReference type="OrthoDB" id="5289636at2"/>
<keyword evidence="4 8" id="KW-0808">Transferase</keyword>
<dbReference type="InterPro" id="IPR026046">
    <property type="entry name" value="UBIAD1"/>
</dbReference>
<dbReference type="STRING" id="1513793.SAMN06296036_10240"/>
<dbReference type="InterPro" id="IPR004657">
    <property type="entry name" value="MenA"/>
</dbReference>
<dbReference type="InterPro" id="IPR044878">
    <property type="entry name" value="UbiA_sf"/>
</dbReference>
<evidence type="ECO:0000256" key="8">
    <source>
        <dbReference type="HAMAP-Rule" id="MF_01937"/>
    </source>
</evidence>
<keyword evidence="2 8" id="KW-0474">Menaquinone biosynthesis</keyword>
<keyword evidence="11" id="KW-1185">Reference proteome</keyword>
<comment type="function">
    <text evidence="8">Conversion of 1,4-dihydroxy-2-naphthoate (DHNA) to demethylmenaquinone (DMK).</text>
</comment>
<comment type="pathway">
    <text evidence="8">Quinol/quinone metabolism; menaquinone biosynthesis; menaquinol from 1,4-dihydroxy-2-naphthoate: step 1/2.</text>
</comment>
<dbReference type="Gene3D" id="1.10.357.140">
    <property type="entry name" value="UbiA prenyltransferase"/>
    <property type="match status" value="1"/>
</dbReference>
<evidence type="ECO:0000313" key="10">
    <source>
        <dbReference type="EMBL" id="SME93576.1"/>
    </source>
</evidence>
<dbReference type="NCBIfam" id="TIGR00751">
    <property type="entry name" value="menA"/>
    <property type="match status" value="1"/>
</dbReference>
<accession>A0A1Y6BAM1</accession>
<feature type="transmembrane region" description="Helical" evidence="8">
    <location>
        <begin position="43"/>
        <end position="63"/>
    </location>
</feature>
<sequence>MTYWQVLWMGIRPATLLLGVSPVILGSALGYQHLIEQGQNPSWINGLTFLAALAVVVLMQSAANLVNDAEDAASGVDNDARRGPLRVVQAGLMSQRKAKDAYQAMLGLAVFIGLLLTIHGGWSVLAVAIVSAAVAYLYTGGPKPLSHLGLGEVVAIVFFGPVAVLGSAYLQSLTWQWSDLLWSMGPGLLAGAVMAINNLRDRRGDERTGKRTLAIQLGDRLGQHLPWYLVLASVAVFFAYALWNQIWLVGLILSFVMLRLLRASLKPLIFPRADLLNKALKLTSIFVAVYCAVYALVVVL</sequence>
<organism evidence="10 11">
    <name type="scientific">Pseudobacteriovorax antillogorgiicola</name>
    <dbReference type="NCBI Taxonomy" id="1513793"/>
    <lineage>
        <taxon>Bacteria</taxon>
        <taxon>Pseudomonadati</taxon>
        <taxon>Bdellovibrionota</taxon>
        <taxon>Oligoflexia</taxon>
        <taxon>Oligoflexales</taxon>
        <taxon>Pseudobacteriovoracaceae</taxon>
        <taxon>Pseudobacteriovorax</taxon>
    </lineage>
</organism>
<protein>
    <recommendedName>
        <fullName evidence="8 9">1,4-dihydroxy-2-naphthoate octaprenyltransferase</fullName>
        <shortName evidence="8">DHNA-octaprenyltransferase</shortName>
        <ecNumber evidence="8 9">2.5.1.74</ecNumber>
    </recommendedName>
</protein>
<comment type="subcellular location">
    <subcellularLocation>
        <location evidence="8">Cell membrane</location>
        <topology evidence="8">Multi-pass membrane protein</topology>
    </subcellularLocation>
    <subcellularLocation>
        <location evidence="1">Membrane</location>
        <topology evidence="1">Multi-pass membrane protein</topology>
    </subcellularLocation>
</comment>
<dbReference type="AlphaFoldDB" id="A0A1Y6BAM1"/>
<keyword evidence="5 8" id="KW-0812">Transmembrane</keyword>
<evidence type="ECO:0000256" key="4">
    <source>
        <dbReference type="ARBA" id="ARBA00022679"/>
    </source>
</evidence>
<feature type="transmembrane region" description="Helical" evidence="8">
    <location>
        <begin position="150"/>
        <end position="169"/>
    </location>
</feature>
<dbReference type="GO" id="GO:0042371">
    <property type="term" value="P:vitamin K biosynthetic process"/>
    <property type="evidence" value="ECO:0007669"/>
    <property type="project" value="TreeGrafter"/>
</dbReference>
<dbReference type="UniPathway" id="UPA00079">
    <property type="reaction ID" value="UER00168"/>
</dbReference>
<name>A0A1Y6BAM1_9BACT</name>
<dbReference type="CDD" id="cd13962">
    <property type="entry name" value="PT_UbiA_UBIAD1"/>
    <property type="match status" value="1"/>
</dbReference>
<keyword evidence="6 8" id="KW-1133">Transmembrane helix</keyword>
<reference evidence="11" key="1">
    <citation type="submission" date="2017-04" db="EMBL/GenBank/DDBJ databases">
        <authorList>
            <person name="Varghese N."/>
            <person name="Submissions S."/>
        </authorList>
    </citation>
    <scope>NUCLEOTIDE SEQUENCE [LARGE SCALE GENOMIC DNA]</scope>
    <source>
        <strain evidence="11">RKEM611</strain>
    </source>
</reference>
<feature type="transmembrane region" description="Helical" evidence="8">
    <location>
        <begin position="282"/>
        <end position="299"/>
    </location>
</feature>
<dbReference type="EMBL" id="FWZT01000002">
    <property type="protein sequence ID" value="SME93576.1"/>
    <property type="molecule type" value="Genomic_DNA"/>
</dbReference>
<dbReference type="InterPro" id="IPR000537">
    <property type="entry name" value="UbiA_prenyltransferase"/>
</dbReference>